<feature type="compositionally biased region" description="Pro residues" evidence="1">
    <location>
        <begin position="1"/>
        <end position="10"/>
    </location>
</feature>
<proteinExistence type="predicted"/>
<dbReference type="EMBL" id="BSYO01000016">
    <property type="protein sequence ID" value="GMH16150.1"/>
    <property type="molecule type" value="Genomic_DNA"/>
</dbReference>
<protein>
    <submittedName>
        <fullName evidence="2">Uncharacterized protein</fullName>
    </submittedName>
</protein>
<accession>A0AAD3SSH1</accession>
<keyword evidence="3" id="KW-1185">Reference proteome</keyword>
<evidence type="ECO:0000313" key="2">
    <source>
        <dbReference type="EMBL" id="GMH16150.1"/>
    </source>
</evidence>
<dbReference type="Proteomes" id="UP001279734">
    <property type="component" value="Unassembled WGS sequence"/>
</dbReference>
<dbReference type="AlphaFoldDB" id="A0AAD3SSH1"/>
<reference evidence="2" key="1">
    <citation type="submission" date="2023-05" db="EMBL/GenBank/DDBJ databases">
        <title>Nepenthes gracilis genome sequencing.</title>
        <authorList>
            <person name="Fukushima K."/>
        </authorList>
    </citation>
    <scope>NUCLEOTIDE SEQUENCE</scope>
    <source>
        <strain evidence="2">SING2019-196</strain>
    </source>
</reference>
<evidence type="ECO:0000256" key="1">
    <source>
        <dbReference type="SAM" id="MobiDB-lite"/>
    </source>
</evidence>
<gene>
    <name evidence="2" type="ORF">Nepgr_017991</name>
</gene>
<organism evidence="2 3">
    <name type="scientific">Nepenthes gracilis</name>
    <name type="common">Slender pitcher plant</name>
    <dbReference type="NCBI Taxonomy" id="150966"/>
    <lineage>
        <taxon>Eukaryota</taxon>
        <taxon>Viridiplantae</taxon>
        <taxon>Streptophyta</taxon>
        <taxon>Embryophyta</taxon>
        <taxon>Tracheophyta</taxon>
        <taxon>Spermatophyta</taxon>
        <taxon>Magnoliopsida</taxon>
        <taxon>eudicotyledons</taxon>
        <taxon>Gunneridae</taxon>
        <taxon>Pentapetalae</taxon>
        <taxon>Caryophyllales</taxon>
        <taxon>Nepenthaceae</taxon>
        <taxon>Nepenthes</taxon>
    </lineage>
</organism>
<evidence type="ECO:0000313" key="3">
    <source>
        <dbReference type="Proteomes" id="UP001279734"/>
    </source>
</evidence>
<feature type="region of interest" description="Disordered" evidence="1">
    <location>
        <begin position="1"/>
        <end position="43"/>
    </location>
</feature>
<name>A0AAD3SSH1_NEPGR</name>
<sequence length="143" mass="15095">MVSCPCPPISTPGDIVSEDLPKPPSPGSTLNPVKGPRMDEGPLKSSRFLQNSNSGHSLAVASVATHWGKSVVPSGVLMSLCDDSLIDQGPATAEPGRLHLPPTAEALRFLLNLLDGVVLFATVSDAGVVFLQYLLNYLPDEDY</sequence>
<comment type="caution">
    <text evidence="2">The sequence shown here is derived from an EMBL/GenBank/DDBJ whole genome shotgun (WGS) entry which is preliminary data.</text>
</comment>